<dbReference type="GO" id="GO:0005789">
    <property type="term" value="C:endoplasmic reticulum membrane"/>
    <property type="evidence" value="ECO:0007669"/>
    <property type="project" value="TreeGrafter"/>
</dbReference>
<dbReference type="InterPro" id="IPR051417">
    <property type="entry name" value="SDr/BOS_complex"/>
</dbReference>
<dbReference type="InterPro" id="IPR013783">
    <property type="entry name" value="Ig-like_fold"/>
</dbReference>
<dbReference type="PANTHER" id="PTHR23303:SF14">
    <property type="entry name" value="BOS COMPLEX SUBUNIT NOMO1-RELATED"/>
    <property type="match status" value="1"/>
</dbReference>
<sequence>LKVDGKTDLCTKNEDINFVLAAFAVEGILRSGNGGGPADVALTLSAENGSVIAETRTVSTANDSTECIERGKVPVTVSTSPVRVQPDLKISGHLLTVTVKSKNLQVAGTSVSLYSNTAVKLPYCDEKSDKEASGSSGMLVCKLKTDSNGIARFPCLPPGSYNIQPSFSTDKLRFSFSPKTKEVTMGSAAEKVLLSFSLSSVGH</sequence>
<dbReference type="WBParaSite" id="GPUH_0002469601-mRNA-1">
    <property type="protein sequence ID" value="GPUH_0002469601-mRNA-1"/>
    <property type="gene ID" value="GPUH_0002469601"/>
</dbReference>
<evidence type="ECO:0000256" key="1">
    <source>
        <dbReference type="ARBA" id="ARBA00022729"/>
    </source>
</evidence>
<evidence type="ECO:0000313" key="2">
    <source>
        <dbReference type="WBParaSite" id="GPUH_0002469601-mRNA-1"/>
    </source>
</evidence>
<proteinExistence type="predicted"/>
<reference evidence="2" key="1">
    <citation type="submission" date="2016-06" db="UniProtKB">
        <authorList>
            <consortium name="WormBaseParasite"/>
        </authorList>
    </citation>
    <scope>IDENTIFICATION</scope>
</reference>
<dbReference type="SUPFAM" id="SSF117074">
    <property type="entry name" value="Hypothetical protein PA1324"/>
    <property type="match status" value="1"/>
</dbReference>
<dbReference type="AlphaFoldDB" id="A0A183EUM5"/>
<name>A0A183EUM5_9BILA</name>
<dbReference type="Gene3D" id="2.60.40.10">
    <property type="entry name" value="Immunoglobulins"/>
    <property type="match status" value="1"/>
</dbReference>
<keyword evidence="1" id="KW-0732">Signal</keyword>
<accession>A0A183EUM5</accession>
<protein>
    <submittedName>
        <fullName evidence="2">Carboxypeptidase regulatory-like domain-containing protein</fullName>
    </submittedName>
</protein>
<dbReference type="PANTHER" id="PTHR23303">
    <property type="entry name" value="CARBOXYPEPTIDASE REGULATORY REGION-CONTAINING"/>
    <property type="match status" value="1"/>
</dbReference>
<organism evidence="2">
    <name type="scientific">Gongylonema pulchrum</name>
    <dbReference type="NCBI Taxonomy" id="637853"/>
    <lineage>
        <taxon>Eukaryota</taxon>
        <taxon>Metazoa</taxon>
        <taxon>Ecdysozoa</taxon>
        <taxon>Nematoda</taxon>
        <taxon>Chromadorea</taxon>
        <taxon>Rhabditida</taxon>
        <taxon>Spirurina</taxon>
        <taxon>Spiruromorpha</taxon>
        <taxon>Spiruroidea</taxon>
        <taxon>Gongylonematidae</taxon>
        <taxon>Gongylonema</taxon>
    </lineage>
</organism>